<keyword evidence="5" id="KW-0862">Zinc</keyword>
<dbReference type="SUPFAM" id="SSF55486">
    <property type="entry name" value="Metalloproteases ('zincins'), catalytic domain"/>
    <property type="match status" value="1"/>
</dbReference>
<evidence type="ECO:0008006" key="9">
    <source>
        <dbReference type="Google" id="ProtNLM"/>
    </source>
</evidence>
<keyword evidence="2" id="KW-0645">Protease</keyword>
<dbReference type="GO" id="GO:0008237">
    <property type="term" value="F:metallopeptidase activity"/>
    <property type="evidence" value="ECO:0007669"/>
    <property type="project" value="UniProtKB-KW"/>
</dbReference>
<evidence type="ECO:0000256" key="4">
    <source>
        <dbReference type="ARBA" id="ARBA00022801"/>
    </source>
</evidence>
<dbReference type="eggNOG" id="ENOG502QVTZ">
    <property type="taxonomic scope" value="Eukaryota"/>
</dbReference>
<evidence type="ECO:0000256" key="1">
    <source>
        <dbReference type="ARBA" id="ARBA00001947"/>
    </source>
</evidence>
<dbReference type="PANTHER" id="PTHR15910:SF1">
    <property type="entry name" value="ARCHAEMETZINCIN-2"/>
    <property type="match status" value="1"/>
</dbReference>
<dbReference type="PANTHER" id="PTHR15910">
    <property type="entry name" value="ARCHAEMETZINCIN"/>
    <property type="match status" value="1"/>
</dbReference>
<comment type="cofactor">
    <cofactor evidence="1">
        <name>Zn(2+)</name>
        <dbReference type="ChEBI" id="CHEBI:29105"/>
    </cofactor>
</comment>
<dbReference type="Gene3D" id="3.40.390.10">
    <property type="entry name" value="Collagenase (Catalytic Domain)"/>
    <property type="match status" value="1"/>
</dbReference>
<keyword evidence="6" id="KW-0482">Metalloprotease</keyword>
<accession>G0QNP6</accession>
<evidence type="ECO:0000256" key="3">
    <source>
        <dbReference type="ARBA" id="ARBA00022723"/>
    </source>
</evidence>
<dbReference type="GO" id="GO:0006508">
    <property type="term" value="P:proteolysis"/>
    <property type="evidence" value="ECO:0007669"/>
    <property type="project" value="UniProtKB-KW"/>
</dbReference>
<dbReference type="InterPro" id="IPR024079">
    <property type="entry name" value="MetalloPept_cat_dom_sf"/>
</dbReference>
<dbReference type="AlphaFoldDB" id="G0QNP6"/>
<dbReference type="Proteomes" id="UP000008983">
    <property type="component" value="Unassembled WGS sequence"/>
</dbReference>
<keyword evidence="4" id="KW-0378">Hydrolase</keyword>
<dbReference type="OrthoDB" id="194149at2759"/>
<evidence type="ECO:0000256" key="6">
    <source>
        <dbReference type="ARBA" id="ARBA00023049"/>
    </source>
</evidence>
<dbReference type="InterPro" id="IPR012962">
    <property type="entry name" value="Pept_M54_archaemetzincn"/>
</dbReference>
<dbReference type="Pfam" id="PF07998">
    <property type="entry name" value="Peptidase_M54"/>
    <property type="match status" value="1"/>
</dbReference>
<evidence type="ECO:0000256" key="5">
    <source>
        <dbReference type="ARBA" id="ARBA00022833"/>
    </source>
</evidence>
<dbReference type="EMBL" id="GL983505">
    <property type="protein sequence ID" value="EGR33165.1"/>
    <property type="molecule type" value="Genomic_DNA"/>
</dbReference>
<dbReference type="InParanoid" id="G0QNP6"/>
<name>G0QNP6_ICHMU</name>
<keyword evidence="3" id="KW-0479">Metal-binding</keyword>
<proteinExistence type="predicted"/>
<sequence length="156" mass="18479">MDQCQFKVPDLKQRQQAIGSLAGTPIKLKKAIQSIMNKFQQIKSPNLNDWLWDHDEDGQNFEIIDDDVMIYRACKIMSHEICHMLGMKHCIFYHCLMNGANHQQEMYQQPLQLCVVCRYQGLMEFCQKMKVFNEKDSLIYKELYQTILEAYGKYII</sequence>
<dbReference type="GO" id="GO:0046872">
    <property type="term" value="F:metal ion binding"/>
    <property type="evidence" value="ECO:0007669"/>
    <property type="project" value="UniProtKB-KW"/>
</dbReference>
<keyword evidence="8" id="KW-1185">Reference proteome</keyword>
<protein>
    <recommendedName>
        <fullName evidence="9">Archaemetzincin-2</fullName>
    </recommendedName>
</protein>
<reference evidence="7 8" key="1">
    <citation type="submission" date="2011-07" db="EMBL/GenBank/DDBJ databases">
        <authorList>
            <person name="Coyne R."/>
            <person name="Brami D."/>
            <person name="Johnson J."/>
            <person name="Hostetler J."/>
            <person name="Hannick L."/>
            <person name="Clark T."/>
            <person name="Cassidy-Hanley D."/>
            <person name="Inman J."/>
        </authorList>
    </citation>
    <scope>NUCLEOTIDE SEQUENCE [LARGE SCALE GENOMIC DNA]</scope>
    <source>
        <strain evidence="7 8">G5</strain>
    </source>
</reference>
<organism evidence="7 8">
    <name type="scientific">Ichthyophthirius multifiliis</name>
    <name type="common">White spot disease agent</name>
    <name type="synonym">Ich</name>
    <dbReference type="NCBI Taxonomy" id="5932"/>
    <lineage>
        <taxon>Eukaryota</taxon>
        <taxon>Sar</taxon>
        <taxon>Alveolata</taxon>
        <taxon>Ciliophora</taxon>
        <taxon>Intramacronucleata</taxon>
        <taxon>Oligohymenophorea</taxon>
        <taxon>Hymenostomatida</taxon>
        <taxon>Ophryoglenina</taxon>
        <taxon>Ichthyophthirius</taxon>
    </lineage>
</organism>
<evidence type="ECO:0000313" key="7">
    <source>
        <dbReference type="EMBL" id="EGR33165.1"/>
    </source>
</evidence>
<evidence type="ECO:0000313" key="8">
    <source>
        <dbReference type="Proteomes" id="UP000008983"/>
    </source>
</evidence>
<gene>
    <name evidence="7" type="ORF">IMG5_060580</name>
</gene>
<dbReference type="GeneID" id="14909340"/>
<dbReference type="RefSeq" id="XP_004037151.1">
    <property type="nucleotide sequence ID" value="XM_004037103.1"/>
</dbReference>
<evidence type="ECO:0000256" key="2">
    <source>
        <dbReference type="ARBA" id="ARBA00022670"/>
    </source>
</evidence>